<evidence type="ECO:0000256" key="1">
    <source>
        <dbReference type="ARBA" id="ARBA00010617"/>
    </source>
</evidence>
<dbReference type="PANTHER" id="PTHR46696:SF4">
    <property type="entry name" value="BIOTIN BIOSYNTHESIS CYTOCHROME P450"/>
    <property type="match status" value="1"/>
</dbReference>
<dbReference type="RefSeq" id="WP_217155485.1">
    <property type="nucleotide sequence ID" value="NZ_VOMB01000009.1"/>
</dbReference>
<dbReference type="Pfam" id="PF00067">
    <property type="entry name" value="p450"/>
    <property type="match status" value="1"/>
</dbReference>
<dbReference type="InterPro" id="IPR001128">
    <property type="entry name" value="Cyt_P450"/>
</dbReference>
<sequence>MTRATIDFDPFSEQHFNDPYGTYRRLRDEAPVYYSEKYNFYALSRHADVAAAFKDFETYSSAYGVTLEEIQSGQHSHNKSIIWMDPPEHRRMRSLVNKVFTPRAIQAQEEVIRDRITHYLSKADPANFDVVADFSALFPVEVITIMLGVPEADRQNVRLWLETSLERPPGRMTQSRAGNEAMMKTGALYYNIIQERRVEPQDDMISRLCAVEVEREDGTRTSLDDVEIAGFCTLLGGAGAETVAKLLGIATVVFSKHRDQWEQLRADRSKIPAAVEELLRYEGPVQYDCRYVTKDVELHGTTIPQGAAIMLLGAAANRDERAFTDAEIFDINRDRAQAQNLAFGYGIHSCLGAALARLESVIALDYLLDFMPDYEVDVANVKRTTLTSVNGYARVPVRVRQG</sequence>
<gene>
    <name evidence="3" type="ORF">FR943_06275</name>
</gene>
<comment type="similarity">
    <text evidence="1 2">Belongs to the cytochrome P450 family.</text>
</comment>
<keyword evidence="2" id="KW-0560">Oxidoreductase</keyword>
<keyword evidence="2" id="KW-0408">Iron</keyword>
<accession>A0ABS6KIV4</accession>
<dbReference type="PROSITE" id="PS00086">
    <property type="entry name" value="CYTOCHROME_P450"/>
    <property type="match status" value="1"/>
</dbReference>
<name>A0ABS6KIV4_9MYCO</name>
<keyword evidence="2" id="KW-0349">Heme</keyword>
<reference evidence="3 4" key="1">
    <citation type="journal article" date="2021" name="Sci. Rep.">
        <title>Phenotypic and genomic hallmarks of a novel, potentially pathogenic rapidly growing Mycobacterium species related to the Mycobacterium fortuitum complex.</title>
        <authorList>
            <person name="Gharbi R."/>
            <person name="Khanna V."/>
            <person name="Frigui W."/>
            <person name="Mhenni B."/>
            <person name="Brosch R."/>
            <person name="Mardassi H."/>
        </authorList>
    </citation>
    <scope>NUCLEOTIDE SEQUENCE [LARGE SCALE GENOMIC DNA]</scope>
    <source>
        <strain evidence="3 4">TNTM28</strain>
    </source>
</reference>
<dbReference type="Proteomes" id="UP000812982">
    <property type="component" value="Unassembled WGS sequence"/>
</dbReference>
<keyword evidence="2" id="KW-0479">Metal-binding</keyword>
<evidence type="ECO:0000313" key="3">
    <source>
        <dbReference type="EMBL" id="MBU9763448.1"/>
    </source>
</evidence>
<dbReference type="InterPro" id="IPR017972">
    <property type="entry name" value="Cyt_P450_CS"/>
</dbReference>
<comment type="caution">
    <text evidence="3">The sequence shown here is derived from an EMBL/GenBank/DDBJ whole genome shotgun (WGS) entry which is preliminary data.</text>
</comment>
<evidence type="ECO:0000313" key="4">
    <source>
        <dbReference type="Proteomes" id="UP000812982"/>
    </source>
</evidence>
<evidence type="ECO:0000256" key="2">
    <source>
        <dbReference type="RuleBase" id="RU000461"/>
    </source>
</evidence>
<keyword evidence="2" id="KW-0503">Monooxygenase</keyword>
<organism evidence="3 4">
    <name type="scientific">[Mycobacterium] fortunisiensis</name>
    <dbReference type="NCBI Taxonomy" id="2600579"/>
    <lineage>
        <taxon>Bacteria</taxon>
        <taxon>Bacillati</taxon>
        <taxon>Actinomycetota</taxon>
        <taxon>Actinomycetes</taxon>
        <taxon>Mycobacteriales</taxon>
        <taxon>Mycobacteriaceae</taxon>
        <taxon>Mycolicibacterium</taxon>
    </lineage>
</organism>
<keyword evidence="4" id="KW-1185">Reference proteome</keyword>
<proteinExistence type="inferred from homology"/>
<dbReference type="PANTHER" id="PTHR46696">
    <property type="entry name" value="P450, PUTATIVE (EUROFUNG)-RELATED"/>
    <property type="match status" value="1"/>
</dbReference>
<dbReference type="EMBL" id="VOMB01000009">
    <property type="protein sequence ID" value="MBU9763448.1"/>
    <property type="molecule type" value="Genomic_DNA"/>
</dbReference>
<protein>
    <submittedName>
        <fullName evidence="3">Cytochrome P450</fullName>
    </submittedName>
</protein>